<sequence>MAKLELNSKRKLDISKTEEYFNSIRTNIQFSGSDLKTIVVSSVQPNEGKSTTSTSLAVSFANAGFKTLLIDADIRNSVMTGTFVAREKYEGLTSYLTGNVRLNEVFCETDIENLLVIPSGQMSPNPTSLLQNRYFDQLLKKAREVFDFIIVDSPPIGLVIDAAIIANQCDASLLVVENGSIKRRFIQKAVEQLTQSGTPFLGVILNKVDLTKDSYGSYGSYGGYGSYGNYGKKSKEVLSKKTRTRVSK</sequence>
<comment type="similarity">
    <text evidence="2">Belongs to the CpsD/CapB family.</text>
</comment>
<evidence type="ECO:0000313" key="16">
    <source>
        <dbReference type="Proteomes" id="UP000238956"/>
    </source>
</evidence>
<dbReference type="RefSeq" id="WP_104967946.1">
    <property type="nucleotide sequence ID" value="NZ_CP025536.1"/>
</dbReference>
<evidence type="ECO:0000256" key="3">
    <source>
        <dbReference type="ARBA" id="ARBA00011903"/>
    </source>
</evidence>
<dbReference type="InterPro" id="IPR005702">
    <property type="entry name" value="Wzc-like_C"/>
</dbReference>
<dbReference type="SUPFAM" id="SSF52540">
    <property type="entry name" value="P-loop containing nucleoside triphosphate hydrolases"/>
    <property type="match status" value="1"/>
</dbReference>
<dbReference type="Proteomes" id="UP000238956">
    <property type="component" value="Chromosome"/>
</dbReference>
<evidence type="ECO:0000256" key="8">
    <source>
        <dbReference type="ARBA" id="ARBA00022840"/>
    </source>
</evidence>
<evidence type="ECO:0000259" key="14">
    <source>
        <dbReference type="Pfam" id="PF13614"/>
    </source>
</evidence>
<keyword evidence="11" id="KW-0270">Exopolysaccharide synthesis</keyword>
<dbReference type="NCBIfam" id="TIGR01007">
    <property type="entry name" value="eps_fam"/>
    <property type="match status" value="1"/>
</dbReference>
<dbReference type="Gene3D" id="3.40.50.300">
    <property type="entry name" value="P-loop containing nucleotide triphosphate hydrolases"/>
    <property type="match status" value="1"/>
</dbReference>
<keyword evidence="5" id="KW-0808">Transferase</keyword>
<evidence type="ECO:0000256" key="6">
    <source>
        <dbReference type="ARBA" id="ARBA00022741"/>
    </source>
</evidence>
<dbReference type="EC" id="2.7.10.2" evidence="3"/>
<proteinExistence type="inferred from homology"/>
<reference evidence="15 16" key="1">
    <citation type="submission" date="2017-12" db="EMBL/GenBank/DDBJ databases">
        <authorList>
            <person name="Hurst M.R.H."/>
        </authorList>
    </citation>
    <scope>NUCLEOTIDE SEQUENCE [LARGE SCALE GENOMIC DNA]</scope>
    <source>
        <strain evidence="15 16">TH11417</strain>
    </source>
</reference>
<keyword evidence="16" id="KW-1185">Reference proteome</keyword>
<comment type="function">
    <text evidence="12">Involved in the regulation of capsular polysaccharide biosynthesis. Autophosphorylation of CpsD attenuates its activity and reduces the level of encapsulation. May be part of a complex that directs the coordinated polymerization and export to the cell surface of the capsular polysaccharide.</text>
</comment>
<dbReference type="PANTHER" id="PTHR32309:SF13">
    <property type="entry name" value="FERRIC ENTEROBACTIN TRANSPORT PROTEIN FEPE"/>
    <property type="match status" value="1"/>
</dbReference>
<evidence type="ECO:0000256" key="11">
    <source>
        <dbReference type="ARBA" id="ARBA00023169"/>
    </source>
</evidence>
<dbReference type="AlphaFoldDB" id="A0A2L0D4U4"/>
<evidence type="ECO:0000256" key="10">
    <source>
        <dbReference type="ARBA" id="ARBA00023137"/>
    </source>
</evidence>
<evidence type="ECO:0000256" key="5">
    <source>
        <dbReference type="ARBA" id="ARBA00022679"/>
    </source>
</evidence>
<evidence type="ECO:0000256" key="13">
    <source>
        <dbReference type="ARBA" id="ARBA00051245"/>
    </source>
</evidence>
<keyword evidence="9" id="KW-0972">Capsule biogenesis/degradation</keyword>
<accession>A0A2L0D4U4</accession>
<keyword evidence="6" id="KW-0547">Nucleotide-binding</keyword>
<dbReference type="GeneID" id="98393385"/>
<evidence type="ECO:0000256" key="9">
    <source>
        <dbReference type="ARBA" id="ARBA00022903"/>
    </source>
</evidence>
<dbReference type="GO" id="GO:0005886">
    <property type="term" value="C:plasma membrane"/>
    <property type="evidence" value="ECO:0007669"/>
    <property type="project" value="TreeGrafter"/>
</dbReference>
<dbReference type="KEGG" id="splr:C0J00_05615"/>
<dbReference type="InterPro" id="IPR025669">
    <property type="entry name" value="AAA_dom"/>
</dbReference>
<dbReference type="EMBL" id="CP025536">
    <property type="protein sequence ID" value="AUW96619.1"/>
    <property type="molecule type" value="Genomic_DNA"/>
</dbReference>
<dbReference type="GO" id="GO:0005524">
    <property type="term" value="F:ATP binding"/>
    <property type="evidence" value="ECO:0007669"/>
    <property type="project" value="UniProtKB-KW"/>
</dbReference>
<dbReference type="UniPathway" id="UPA00934"/>
<dbReference type="CDD" id="cd05387">
    <property type="entry name" value="BY-kinase"/>
    <property type="match status" value="1"/>
</dbReference>
<dbReference type="GO" id="GO:0045227">
    <property type="term" value="P:capsule polysaccharide biosynthetic process"/>
    <property type="evidence" value="ECO:0007669"/>
    <property type="project" value="UniProtKB-UniPathway"/>
</dbReference>
<dbReference type="InterPro" id="IPR050445">
    <property type="entry name" value="Bact_polysacc_biosynth/exp"/>
</dbReference>
<protein>
    <recommendedName>
        <fullName evidence="4">Tyrosine-protein kinase CpsD</fullName>
        <ecNumber evidence="3">2.7.10.2</ecNumber>
    </recommendedName>
</protein>
<gene>
    <name evidence="15" type="ORF">C0J00_05615</name>
</gene>
<evidence type="ECO:0000256" key="2">
    <source>
        <dbReference type="ARBA" id="ARBA00007316"/>
    </source>
</evidence>
<keyword evidence="7 15" id="KW-0418">Kinase</keyword>
<dbReference type="PANTHER" id="PTHR32309">
    <property type="entry name" value="TYROSINE-PROTEIN KINASE"/>
    <property type="match status" value="1"/>
</dbReference>
<organism evidence="15 16">
    <name type="scientific">Streptococcus pluranimalium</name>
    <dbReference type="NCBI Taxonomy" id="82348"/>
    <lineage>
        <taxon>Bacteria</taxon>
        <taxon>Bacillati</taxon>
        <taxon>Bacillota</taxon>
        <taxon>Bacilli</taxon>
        <taxon>Lactobacillales</taxon>
        <taxon>Streptococcaceae</taxon>
        <taxon>Streptococcus</taxon>
    </lineage>
</organism>
<dbReference type="InterPro" id="IPR027417">
    <property type="entry name" value="P-loop_NTPase"/>
</dbReference>
<evidence type="ECO:0000256" key="1">
    <source>
        <dbReference type="ARBA" id="ARBA00005132"/>
    </source>
</evidence>
<evidence type="ECO:0000313" key="15">
    <source>
        <dbReference type="EMBL" id="AUW96619.1"/>
    </source>
</evidence>
<comment type="catalytic activity">
    <reaction evidence="13">
        <text>L-tyrosyl-[protein] + ATP = O-phospho-L-tyrosyl-[protein] + ADP + H(+)</text>
        <dbReference type="Rhea" id="RHEA:10596"/>
        <dbReference type="Rhea" id="RHEA-COMP:10136"/>
        <dbReference type="Rhea" id="RHEA-COMP:20101"/>
        <dbReference type="ChEBI" id="CHEBI:15378"/>
        <dbReference type="ChEBI" id="CHEBI:30616"/>
        <dbReference type="ChEBI" id="CHEBI:46858"/>
        <dbReference type="ChEBI" id="CHEBI:61978"/>
        <dbReference type="ChEBI" id="CHEBI:456216"/>
        <dbReference type="EC" id="2.7.10.2"/>
    </reaction>
</comment>
<evidence type="ECO:0000256" key="4">
    <source>
        <dbReference type="ARBA" id="ARBA00019200"/>
    </source>
</evidence>
<dbReference type="GO" id="GO:0004715">
    <property type="term" value="F:non-membrane spanning protein tyrosine kinase activity"/>
    <property type="evidence" value="ECO:0007669"/>
    <property type="project" value="UniProtKB-EC"/>
</dbReference>
<dbReference type="Pfam" id="PF13614">
    <property type="entry name" value="AAA_31"/>
    <property type="match status" value="1"/>
</dbReference>
<reference evidence="15 16" key="2">
    <citation type="submission" date="2018-02" db="EMBL/GenBank/DDBJ databases">
        <title>Whole genome sequencing analysis of Streptococcus pluranimalium isolated from cattle infected mastitis in China.</title>
        <authorList>
            <person name="Zhang J.-R."/>
            <person name="Hu G.-Z."/>
        </authorList>
    </citation>
    <scope>NUCLEOTIDE SEQUENCE [LARGE SCALE GENOMIC DNA]</scope>
    <source>
        <strain evidence="15 16">TH11417</strain>
    </source>
</reference>
<comment type="pathway">
    <text evidence="1">Capsule biogenesis; capsule polysaccharide biosynthesis.</text>
</comment>
<dbReference type="OrthoDB" id="9794577at2"/>
<name>A0A2L0D4U4_9STRE</name>
<feature type="domain" description="AAA" evidence="14">
    <location>
        <begin position="36"/>
        <end position="166"/>
    </location>
</feature>
<keyword evidence="10" id="KW-0829">Tyrosine-protein kinase</keyword>
<evidence type="ECO:0000256" key="12">
    <source>
        <dbReference type="ARBA" id="ARBA00024964"/>
    </source>
</evidence>
<keyword evidence="8" id="KW-0067">ATP-binding</keyword>
<evidence type="ECO:0000256" key="7">
    <source>
        <dbReference type="ARBA" id="ARBA00022777"/>
    </source>
</evidence>